<evidence type="ECO:0000313" key="13">
    <source>
        <dbReference type="RefSeq" id="XP_037880228.1"/>
    </source>
</evidence>
<dbReference type="Gene3D" id="2.10.25.10">
    <property type="entry name" value="Laminin"/>
    <property type="match status" value="2"/>
</dbReference>
<dbReference type="InterPro" id="IPR009030">
    <property type="entry name" value="Growth_fac_rcpt_cys_sf"/>
</dbReference>
<dbReference type="Proteomes" id="UP000092443">
    <property type="component" value="Unplaced"/>
</dbReference>
<evidence type="ECO:0000256" key="7">
    <source>
        <dbReference type="SAM" id="MobiDB-lite"/>
    </source>
</evidence>
<keyword evidence="1 5" id="KW-0245">EGF-like domain</keyword>
<evidence type="ECO:0000259" key="9">
    <source>
        <dbReference type="PROSITE" id="PS50026"/>
    </source>
</evidence>
<dbReference type="InterPro" id="IPR018097">
    <property type="entry name" value="EGF_Ca-bd_CS"/>
</dbReference>
<dbReference type="InterPro" id="IPR052235">
    <property type="entry name" value="Nephronectin_domain"/>
</dbReference>
<dbReference type="InterPro" id="IPR000152">
    <property type="entry name" value="EGF-type_Asp/Asn_hydroxyl_site"/>
</dbReference>
<evidence type="ECO:0000259" key="10">
    <source>
        <dbReference type="PROSITE" id="PS51041"/>
    </source>
</evidence>
<dbReference type="InterPro" id="IPR011489">
    <property type="entry name" value="EMI_domain"/>
</dbReference>
<dbReference type="PANTHER" id="PTHR24050">
    <property type="entry name" value="PA14 DOMAIN-CONTAINING PROTEIN"/>
    <property type="match status" value="1"/>
</dbReference>
<evidence type="ECO:0000256" key="2">
    <source>
        <dbReference type="ARBA" id="ARBA00022729"/>
    </source>
</evidence>
<feature type="region of interest" description="Disordered" evidence="7">
    <location>
        <begin position="242"/>
        <end position="268"/>
    </location>
</feature>
<dbReference type="CDD" id="cd00054">
    <property type="entry name" value="EGF_CA"/>
    <property type="match status" value="2"/>
</dbReference>
<dbReference type="PROSITE" id="PS50026">
    <property type="entry name" value="EGF_3"/>
    <property type="match status" value="1"/>
</dbReference>
<dbReference type="Pfam" id="PF07546">
    <property type="entry name" value="EMI"/>
    <property type="match status" value="1"/>
</dbReference>
<accession>A0A8U0W4X0</accession>
<feature type="signal peptide" evidence="8">
    <location>
        <begin position="1"/>
        <end position="23"/>
    </location>
</feature>
<dbReference type="PROSITE" id="PS01187">
    <property type="entry name" value="EGF_CA"/>
    <property type="match status" value="1"/>
</dbReference>
<evidence type="ECO:0000313" key="11">
    <source>
        <dbReference type="Proteomes" id="UP000092443"/>
    </source>
</evidence>
<gene>
    <name evidence="12 13" type="primary">LOC119631791</name>
</gene>
<dbReference type="InterPro" id="IPR049883">
    <property type="entry name" value="NOTCH1_EGF-like"/>
</dbReference>
<keyword evidence="2 8" id="KW-0732">Signal</keyword>
<dbReference type="GeneID" id="119631791"/>
<dbReference type="AlphaFoldDB" id="A0A8U0W4X0"/>
<dbReference type="FunFam" id="2.10.25.10:FF:000010">
    <property type="entry name" value="Pro-epidermal growth factor"/>
    <property type="match status" value="1"/>
</dbReference>
<feature type="disulfide bond" evidence="5">
    <location>
        <begin position="380"/>
        <end position="389"/>
    </location>
</feature>
<evidence type="ECO:0000256" key="1">
    <source>
        <dbReference type="ARBA" id="ARBA00022536"/>
    </source>
</evidence>
<keyword evidence="4 5" id="KW-1015">Disulfide bond</keyword>
<evidence type="ECO:0000256" key="6">
    <source>
        <dbReference type="SAM" id="Coils"/>
    </source>
</evidence>
<feature type="coiled-coil region" evidence="6">
    <location>
        <begin position="449"/>
        <end position="507"/>
    </location>
</feature>
<dbReference type="PROSITE" id="PS00010">
    <property type="entry name" value="ASX_HYDROXYL"/>
    <property type="match status" value="1"/>
</dbReference>
<feature type="domain" description="EMI" evidence="10">
    <location>
        <begin position="274"/>
        <end position="359"/>
    </location>
</feature>
<sequence>MKFTQYLAVNVLLVLLSLLTVLADSTTTASNNKQHTTLHHNHHHHQRQHLTHKLRHHMLANGGRQVKKLDLNSPQIYAATLTSRGVQRTSKDVETVDEGGVKNKPKNLTFTAASAAATRLRRISPRNYYNKVLQTHVNVRRHNNNNNVGNDWAYNSYNIFTNTFGAPVSSHAGKGDDNTDDVEFISASGNRQLPDWSRRSFGGAVPPIVPTRQPITTSTTTTTTMAPPVLVPARRGYNSITNSISGDSVTTEDPFESNSVHRNPGSIDPKEMERRHICVQQRTITIPEKKTEVYTRPVLRHISTPCQSQTHPNQMCTRVQVMHEPAFRDVIRHKSAQQVTYDCCNGWTRESPNADACLKPVCSTACYNGGICSAPDTCSCPTGFTGRYCEQDINECNDKKPCDQMCVNTMGSYYCKCREGFLLQDDQQSCKKIGDLISQGSHDDDAFEARDMENEIESQEDVTARLQKIEKMLANEKVHTHDLEKTLQNTYKMVDILKSRLINLEKQQFDINRLQTNLYNTETRTLKLEGMVNLLMKCRNGPNTHCP</sequence>
<dbReference type="PANTHER" id="PTHR24050:SF19">
    <property type="entry name" value="NEPHRONECTIN"/>
    <property type="match status" value="1"/>
</dbReference>
<keyword evidence="3" id="KW-0677">Repeat</keyword>
<organism evidence="11 13">
    <name type="scientific">Glossina fuscipes</name>
    <dbReference type="NCBI Taxonomy" id="7396"/>
    <lineage>
        <taxon>Eukaryota</taxon>
        <taxon>Metazoa</taxon>
        <taxon>Ecdysozoa</taxon>
        <taxon>Arthropoda</taxon>
        <taxon>Hexapoda</taxon>
        <taxon>Insecta</taxon>
        <taxon>Pterygota</taxon>
        <taxon>Neoptera</taxon>
        <taxon>Endopterygota</taxon>
        <taxon>Diptera</taxon>
        <taxon>Brachycera</taxon>
        <taxon>Muscomorpha</taxon>
        <taxon>Hippoboscoidea</taxon>
        <taxon>Glossinidae</taxon>
        <taxon>Glossina</taxon>
    </lineage>
</organism>
<name>A0A8U0W4X0_9MUSC</name>
<dbReference type="RefSeq" id="XP_037880228.1">
    <property type="nucleotide sequence ID" value="XM_038024300.1"/>
</dbReference>
<dbReference type="SUPFAM" id="SSF57196">
    <property type="entry name" value="EGF/Laminin"/>
    <property type="match status" value="1"/>
</dbReference>
<dbReference type="GO" id="GO:0005509">
    <property type="term" value="F:calcium ion binding"/>
    <property type="evidence" value="ECO:0007669"/>
    <property type="project" value="InterPro"/>
</dbReference>
<dbReference type="PROSITE" id="PS01186">
    <property type="entry name" value="EGF_2"/>
    <property type="match status" value="1"/>
</dbReference>
<evidence type="ECO:0000313" key="12">
    <source>
        <dbReference type="RefSeq" id="XP_037880227.1"/>
    </source>
</evidence>
<dbReference type="SUPFAM" id="SSF57184">
    <property type="entry name" value="Growth factor receptor domain"/>
    <property type="match status" value="1"/>
</dbReference>
<dbReference type="PROSITE" id="PS00022">
    <property type="entry name" value="EGF_1"/>
    <property type="match status" value="1"/>
</dbReference>
<evidence type="ECO:0000256" key="4">
    <source>
        <dbReference type="ARBA" id="ARBA00023157"/>
    </source>
</evidence>
<evidence type="ECO:0000256" key="3">
    <source>
        <dbReference type="ARBA" id="ARBA00022737"/>
    </source>
</evidence>
<evidence type="ECO:0000256" key="8">
    <source>
        <dbReference type="SAM" id="SignalP"/>
    </source>
</evidence>
<feature type="compositionally biased region" description="Polar residues" evidence="7">
    <location>
        <begin position="242"/>
        <end position="261"/>
    </location>
</feature>
<dbReference type="PROSITE" id="PS51041">
    <property type="entry name" value="EMI"/>
    <property type="match status" value="1"/>
</dbReference>
<dbReference type="InterPro" id="IPR001881">
    <property type="entry name" value="EGF-like_Ca-bd_dom"/>
</dbReference>
<comment type="caution">
    <text evidence="5">Lacks conserved residue(s) required for the propagation of feature annotation.</text>
</comment>
<dbReference type="Pfam" id="PF07645">
    <property type="entry name" value="EGF_CA"/>
    <property type="match status" value="1"/>
</dbReference>
<evidence type="ECO:0000256" key="5">
    <source>
        <dbReference type="PROSITE-ProRule" id="PRU00076"/>
    </source>
</evidence>
<dbReference type="RefSeq" id="XP_037880227.1">
    <property type="nucleotide sequence ID" value="XM_038024299.1"/>
</dbReference>
<proteinExistence type="predicted"/>
<dbReference type="KEGG" id="gfs:119631791"/>
<feature type="domain" description="EGF-like" evidence="9">
    <location>
        <begin position="358"/>
        <end position="390"/>
    </location>
</feature>
<dbReference type="InterPro" id="IPR000742">
    <property type="entry name" value="EGF"/>
</dbReference>
<keyword evidence="6" id="KW-0175">Coiled coil</keyword>
<feature type="chain" id="PRO_5044694233" evidence="8">
    <location>
        <begin position="24"/>
        <end position="547"/>
    </location>
</feature>
<reference evidence="12 13" key="1">
    <citation type="submission" date="2025-04" db="UniProtKB">
        <authorList>
            <consortium name="RefSeq"/>
        </authorList>
    </citation>
    <scope>IDENTIFICATION</scope>
    <source>
        <tissue evidence="12 13">Whole body pupa</tissue>
    </source>
</reference>
<protein>
    <submittedName>
        <fullName evidence="12 13">Versican core protein isoform X1</fullName>
    </submittedName>
</protein>
<feature type="disulfide bond" evidence="5">
    <location>
        <begin position="362"/>
        <end position="372"/>
    </location>
</feature>
<feature type="region of interest" description="Disordered" evidence="7">
    <location>
        <begin position="195"/>
        <end position="223"/>
    </location>
</feature>
<dbReference type="SMART" id="SM00181">
    <property type="entry name" value="EGF"/>
    <property type="match status" value="2"/>
</dbReference>
<dbReference type="SMART" id="SM00179">
    <property type="entry name" value="EGF_CA"/>
    <property type="match status" value="2"/>
</dbReference>
<keyword evidence="11" id="KW-1185">Reference proteome</keyword>